<dbReference type="PROSITE" id="PS00395">
    <property type="entry name" value="ALANINE_RACEMASE"/>
    <property type="match status" value="1"/>
</dbReference>
<dbReference type="Pfam" id="PF01168">
    <property type="entry name" value="Ala_racemase_N"/>
    <property type="match status" value="1"/>
</dbReference>
<comment type="catalytic activity">
    <reaction evidence="12">
        <text>L-alanine = D-alanine</text>
        <dbReference type="Rhea" id="RHEA:20249"/>
        <dbReference type="ChEBI" id="CHEBI:57416"/>
        <dbReference type="ChEBI" id="CHEBI:57972"/>
        <dbReference type="EC" id="5.1.1.1"/>
    </reaction>
</comment>
<feature type="binding site" evidence="12 14">
    <location>
        <position position="440"/>
    </location>
    <ligand>
        <name>substrate</name>
    </ligand>
</feature>
<evidence type="ECO:0000256" key="11">
    <source>
        <dbReference type="HAMAP-Rule" id="MF_00101"/>
    </source>
</evidence>
<keyword evidence="6 11" id="KW-0460">Magnesium</keyword>
<evidence type="ECO:0000256" key="14">
    <source>
        <dbReference type="PIRSR" id="PIRSR600821-52"/>
    </source>
</evidence>
<accession>A0A0R2FSA7</accession>
<evidence type="ECO:0000256" key="2">
    <source>
        <dbReference type="ARBA" id="ARBA00022516"/>
    </source>
</evidence>
<evidence type="ECO:0000256" key="4">
    <source>
        <dbReference type="ARBA" id="ARBA00022723"/>
    </source>
</evidence>
<evidence type="ECO:0000259" key="15">
    <source>
        <dbReference type="SMART" id="SM01005"/>
    </source>
</evidence>
<keyword evidence="11" id="KW-0963">Cytoplasm</keyword>
<dbReference type="SUPFAM" id="SSF51419">
    <property type="entry name" value="PLP-binding barrel"/>
    <property type="match status" value="1"/>
</dbReference>
<dbReference type="FunCoup" id="A0A0R2FSA7">
    <property type="interactions" value="237"/>
</dbReference>
<dbReference type="Gene3D" id="3.20.20.10">
    <property type="entry name" value="Alanine racemase"/>
    <property type="match status" value="1"/>
</dbReference>
<sequence length="498" mass="54523">MLKQGIDVQKISAVAKTVARQPRFVETILTPAERAVFAQRKGKHQIEFLAGRFSAKEAYSKALGTGMSQGLTWQDLEILPGSKGEPVFTKYPQSSFLTAHISISHSDDLVHSAVILESKNTMKTVQENQPVSRRRPAWLEISASALTHNIHYVRALTGTQRVCAVVKANAYGHGLAEVVPVALEAGADCFAVATIDEGIWLRDFGVTVPIFILGITPAIYTPDLAHYDLIPAVSEVNWLKAARQYLPKTEQLQLALAIDTGMGRIGFREPTALAEAIRLIDKTEGLELKSIWTHFATADGPNEAYFEKQLKQWHALTDDLPIADNVWRHVSNSGTSLWHQQPHPDMIRLGAAMYGFDPSQASLPARDLQPVLSLRAELVYVKQVTAGSSISYGATYKAKEDEWIGTLPLGYADGYRRALQGMEVLLPDGTRAPIVGRIAMDQCMVRLPGPLPEGTVVTLLGAVGDQRITLEELAEKAGTIPYEIATGMGQRLMRKVVG</sequence>
<dbReference type="PRINTS" id="PR00992">
    <property type="entry name" value="ALARACEMASE"/>
</dbReference>
<comment type="caution">
    <text evidence="16">The sequence shown here is derived from an EMBL/GenBank/DDBJ whole genome shotgun (WGS) entry which is preliminary data.</text>
</comment>
<evidence type="ECO:0000256" key="10">
    <source>
        <dbReference type="ARBA" id="ARBA00023235"/>
    </source>
</evidence>
<feature type="binding site" evidence="12 14">
    <location>
        <position position="264"/>
    </location>
    <ligand>
        <name>substrate</name>
    </ligand>
</feature>
<dbReference type="GO" id="GO:0008784">
    <property type="term" value="F:alanine racemase activity"/>
    <property type="evidence" value="ECO:0007669"/>
    <property type="project" value="UniProtKB-UniRule"/>
</dbReference>
<dbReference type="HAMAP" id="MF_01201">
    <property type="entry name" value="Ala_racemase"/>
    <property type="match status" value="1"/>
</dbReference>
<proteinExistence type="inferred from homology"/>
<dbReference type="InterPro" id="IPR011079">
    <property type="entry name" value="Ala_racemase_C"/>
</dbReference>
<dbReference type="EMBL" id="JQAX01000004">
    <property type="protein sequence ID" value="KRN31240.1"/>
    <property type="molecule type" value="Genomic_DNA"/>
</dbReference>
<dbReference type="RefSeq" id="WP_022791888.1">
    <property type="nucleotide sequence ID" value="NZ_ATUU01000004.1"/>
</dbReference>
<gene>
    <name evidence="11" type="primary">acpS</name>
    <name evidence="16" type="ORF">IV68_GL001122</name>
</gene>
<feature type="binding site" evidence="11">
    <location>
        <position position="7"/>
    </location>
    <ligand>
        <name>Mg(2+)</name>
        <dbReference type="ChEBI" id="CHEBI:18420"/>
    </ligand>
</feature>
<dbReference type="GO" id="GO:0000287">
    <property type="term" value="F:magnesium ion binding"/>
    <property type="evidence" value="ECO:0007669"/>
    <property type="project" value="UniProtKB-UniRule"/>
</dbReference>
<feature type="domain" description="Alanine racemase C-terminal" evidence="15">
    <location>
        <begin position="371"/>
        <end position="497"/>
    </location>
</feature>
<keyword evidence="9 11" id="KW-0275">Fatty acid biosynthesis</keyword>
<dbReference type="SUPFAM" id="SSF56214">
    <property type="entry name" value="4'-phosphopantetheinyl transferase"/>
    <property type="match status" value="1"/>
</dbReference>
<name>A0A0R2FSA7_9LACO</name>
<keyword evidence="17" id="KW-1185">Reference proteome</keyword>
<keyword evidence="4 11" id="KW-0479">Metal-binding</keyword>
<evidence type="ECO:0000256" key="12">
    <source>
        <dbReference type="HAMAP-Rule" id="MF_01201"/>
    </source>
</evidence>
<evidence type="ECO:0000313" key="16">
    <source>
        <dbReference type="EMBL" id="KRN31240.1"/>
    </source>
</evidence>
<dbReference type="eggNOG" id="COG0736">
    <property type="taxonomic scope" value="Bacteria"/>
</dbReference>
<dbReference type="AlphaFoldDB" id="A0A0R2FSA7"/>
<dbReference type="Gene3D" id="3.90.470.20">
    <property type="entry name" value="4'-phosphopantetheinyl transferase domain"/>
    <property type="match status" value="1"/>
</dbReference>
<dbReference type="Gene3D" id="2.40.37.10">
    <property type="entry name" value="Lyase, Ornithine Decarboxylase, Chain A, domain 1"/>
    <property type="match status" value="1"/>
</dbReference>
<comment type="pathway">
    <text evidence="12">Amino-acid biosynthesis; D-alanine biosynthesis; D-alanine from L-alanine: step 1/1.</text>
</comment>
<evidence type="ECO:0000256" key="5">
    <source>
        <dbReference type="ARBA" id="ARBA00022832"/>
    </source>
</evidence>
<dbReference type="InterPro" id="IPR002582">
    <property type="entry name" value="ACPS"/>
</dbReference>
<dbReference type="eggNOG" id="COG0787">
    <property type="taxonomic scope" value="Bacteria"/>
</dbReference>
<dbReference type="PATRIC" id="fig|1123500.6.peg.1122"/>
<evidence type="ECO:0000256" key="1">
    <source>
        <dbReference type="ARBA" id="ARBA00001933"/>
    </source>
</evidence>
<dbReference type="GO" id="GO:0009252">
    <property type="term" value="P:peptidoglycan biosynthetic process"/>
    <property type="evidence" value="ECO:0007669"/>
    <property type="project" value="TreeGrafter"/>
</dbReference>
<dbReference type="InterPro" id="IPR009006">
    <property type="entry name" value="Ala_racemase/Decarboxylase_C"/>
</dbReference>
<evidence type="ECO:0000313" key="17">
    <source>
        <dbReference type="Proteomes" id="UP000051296"/>
    </source>
</evidence>
<dbReference type="GO" id="GO:0005829">
    <property type="term" value="C:cytosol"/>
    <property type="evidence" value="ECO:0007669"/>
    <property type="project" value="TreeGrafter"/>
</dbReference>
<evidence type="ECO:0000256" key="6">
    <source>
        <dbReference type="ARBA" id="ARBA00022842"/>
    </source>
</evidence>
<keyword evidence="5 11" id="KW-0276">Fatty acid metabolism</keyword>
<comment type="similarity">
    <text evidence="11">Belongs to the P-Pant transferase superfamily. AcpS family.</text>
</comment>
<dbReference type="Pfam" id="PF01648">
    <property type="entry name" value="ACPS"/>
    <property type="match status" value="1"/>
</dbReference>
<feature type="binding site" evidence="11">
    <location>
        <position position="57"/>
    </location>
    <ligand>
        <name>Mg(2+)</name>
        <dbReference type="ChEBI" id="CHEBI:18420"/>
    </ligand>
</feature>
<keyword evidence="8 11" id="KW-0443">Lipid metabolism</keyword>
<dbReference type="GO" id="GO:0006633">
    <property type="term" value="P:fatty acid biosynthetic process"/>
    <property type="evidence" value="ECO:0007669"/>
    <property type="project" value="UniProtKB-UniRule"/>
</dbReference>
<dbReference type="NCBIfam" id="TIGR00492">
    <property type="entry name" value="alr"/>
    <property type="match status" value="1"/>
</dbReference>
<dbReference type="EC" id="5.1.1.1" evidence="12"/>
<comment type="similarity">
    <text evidence="12">Belongs to the alanine racemase family.</text>
</comment>
<comment type="subcellular location">
    <subcellularLocation>
        <location evidence="11">Cytoplasm</location>
    </subcellularLocation>
</comment>
<dbReference type="InterPro" id="IPR008278">
    <property type="entry name" value="4-PPantetheinyl_Trfase_dom"/>
</dbReference>
<dbReference type="CDD" id="cd00430">
    <property type="entry name" value="PLPDE_III_AR"/>
    <property type="match status" value="1"/>
</dbReference>
<dbReference type="STRING" id="1123500.GCA_000420365_01174"/>
<dbReference type="InParanoid" id="A0A0R2FSA7"/>
<dbReference type="PANTHER" id="PTHR30511">
    <property type="entry name" value="ALANINE RACEMASE"/>
    <property type="match status" value="1"/>
</dbReference>
<comment type="catalytic activity">
    <reaction evidence="11">
        <text>apo-[ACP] + CoA = holo-[ACP] + adenosine 3',5'-bisphosphate + H(+)</text>
        <dbReference type="Rhea" id="RHEA:12068"/>
        <dbReference type="Rhea" id="RHEA-COMP:9685"/>
        <dbReference type="Rhea" id="RHEA-COMP:9690"/>
        <dbReference type="ChEBI" id="CHEBI:15378"/>
        <dbReference type="ChEBI" id="CHEBI:29999"/>
        <dbReference type="ChEBI" id="CHEBI:57287"/>
        <dbReference type="ChEBI" id="CHEBI:58343"/>
        <dbReference type="ChEBI" id="CHEBI:64479"/>
        <dbReference type="EC" id="2.7.8.7"/>
    </reaction>
</comment>
<dbReference type="EC" id="2.7.8.7" evidence="11"/>
<evidence type="ECO:0000256" key="7">
    <source>
        <dbReference type="ARBA" id="ARBA00022898"/>
    </source>
</evidence>
<dbReference type="HAMAP" id="MF_00101">
    <property type="entry name" value="AcpS"/>
    <property type="match status" value="1"/>
</dbReference>
<evidence type="ECO:0000256" key="3">
    <source>
        <dbReference type="ARBA" id="ARBA00022679"/>
    </source>
</evidence>
<dbReference type="InterPro" id="IPR001608">
    <property type="entry name" value="Ala_racemase_N"/>
</dbReference>
<comment type="function">
    <text evidence="11">Transfers the 4'-phosphopantetheine moiety from coenzyme A to a Ser of acyl-carrier-protein.</text>
</comment>
<comment type="cofactor">
    <cofactor evidence="1 12 13">
        <name>pyridoxal 5'-phosphate</name>
        <dbReference type="ChEBI" id="CHEBI:597326"/>
    </cofactor>
</comment>
<dbReference type="FunFam" id="3.20.20.10:FF:000002">
    <property type="entry name" value="Alanine racemase"/>
    <property type="match status" value="1"/>
</dbReference>
<feature type="modified residue" description="N6-(pyridoxal phosphate)lysine" evidence="12 13">
    <location>
        <position position="167"/>
    </location>
</feature>
<dbReference type="NCBIfam" id="TIGR00516">
    <property type="entry name" value="acpS"/>
    <property type="match status" value="1"/>
</dbReference>
<comment type="function">
    <text evidence="12">Catalyzes the interconversion of L-alanine and D-alanine. May also act on other amino acids.</text>
</comment>
<evidence type="ECO:0000256" key="8">
    <source>
        <dbReference type="ARBA" id="ARBA00023098"/>
    </source>
</evidence>
<evidence type="ECO:0000256" key="13">
    <source>
        <dbReference type="PIRSR" id="PIRSR600821-50"/>
    </source>
</evidence>
<dbReference type="InterPro" id="IPR037143">
    <property type="entry name" value="4-PPantetheinyl_Trfase_dom_sf"/>
</dbReference>
<protein>
    <recommendedName>
        <fullName evidence="11 12">Multifunctional fusion protein</fullName>
    </recommendedName>
    <domain>
        <recommendedName>
            <fullName evidence="11">Holo-[acyl-carrier-protein] synthase</fullName>
            <shortName evidence="11">Holo-ACP synthase</shortName>
            <ecNumber evidence="11">2.7.8.7</ecNumber>
        </recommendedName>
        <alternativeName>
            <fullName evidence="11">4'-phosphopantetheinyl transferase AcpS</fullName>
        </alternativeName>
    </domain>
    <domain>
        <recommendedName>
            <fullName evidence="12">Alanine racemase</fullName>
            <ecNumber evidence="12">5.1.1.1</ecNumber>
        </recommendedName>
    </domain>
</protein>
<dbReference type="InterPro" id="IPR004568">
    <property type="entry name" value="Ppantetheine-prot_Trfase_dom"/>
</dbReference>
<dbReference type="GO" id="GO:0030632">
    <property type="term" value="P:D-alanine biosynthetic process"/>
    <property type="evidence" value="ECO:0007669"/>
    <property type="project" value="UniProtKB-UniRule"/>
</dbReference>
<keyword evidence="2 11" id="KW-0444">Lipid biosynthesis</keyword>
<dbReference type="GO" id="GO:0030170">
    <property type="term" value="F:pyridoxal phosphate binding"/>
    <property type="evidence" value="ECO:0007669"/>
    <property type="project" value="UniProtKB-UniRule"/>
</dbReference>
<dbReference type="PANTHER" id="PTHR30511:SF0">
    <property type="entry name" value="ALANINE RACEMASE, CATABOLIC-RELATED"/>
    <property type="match status" value="1"/>
</dbReference>
<organism evidence="16 17">
    <name type="scientific">Weissella halotolerans DSM 20190</name>
    <dbReference type="NCBI Taxonomy" id="1123500"/>
    <lineage>
        <taxon>Bacteria</taxon>
        <taxon>Bacillati</taxon>
        <taxon>Bacillota</taxon>
        <taxon>Bacilli</taxon>
        <taxon>Lactobacillales</taxon>
        <taxon>Lactobacillaceae</taxon>
        <taxon>Weissella</taxon>
    </lineage>
</organism>
<keyword evidence="10 12" id="KW-0413">Isomerase</keyword>
<feature type="active site" description="Proton acceptor; specific for L-alanine" evidence="12">
    <location>
        <position position="392"/>
    </location>
</feature>
<comment type="cofactor">
    <cofactor evidence="11">
        <name>Mg(2+)</name>
        <dbReference type="ChEBI" id="CHEBI:18420"/>
    </cofactor>
</comment>
<dbReference type="GO" id="GO:0008897">
    <property type="term" value="F:holo-[acyl-carrier-protein] synthase activity"/>
    <property type="evidence" value="ECO:0007669"/>
    <property type="project" value="UniProtKB-UniRule"/>
</dbReference>
<evidence type="ECO:0000256" key="9">
    <source>
        <dbReference type="ARBA" id="ARBA00023160"/>
    </source>
</evidence>
<dbReference type="NCBIfam" id="TIGR00556">
    <property type="entry name" value="pantethn_trn"/>
    <property type="match status" value="1"/>
</dbReference>
<dbReference type="Proteomes" id="UP000051296">
    <property type="component" value="Unassembled WGS sequence"/>
</dbReference>
<dbReference type="InterPro" id="IPR020622">
    <property type="entry name" value="Ala_racemase_pyridoxalP-BS"/>
</dbReference>
<dbReference type="UniPathway" id="UPA00042">
    <property type="reaction ID" value="UER00497"/>
</dbReference>
<dbReference type="InterPro" id="IPR000821">
    <property type="entry name" value="Ala_racemase"/>
</dbReference>
<keyword evidence="7 12" id="KW-0663">Pyridoxal phosphate</keyword>
<dbReference type="InterPro" id="IPR029066">
    <property type="entry name" value="PLP-binding_barrel"/>
</dbReference>
<reference evidence="16 17" key="1">
    <citation type="journal article" date="2015" name="Genome Announc.">
        <title>Expanding the biotechnology potential of lactobacilli through comparative genomics of 213 strains and associated genera.</title>
        <authorList>
            <person name="Sun Z."/>
            <person name="Harris H.M."/>
            <person name="McCann A."/>
            <person name="Guo C."/>
            <person name="Argimon S."/>
            <person name="Zhang W."/>
            <person name="Yang X."/>
            <person name="Jeffery I.B."/>
            <person name="Cooney J.C."/>
            <person name="Kagawa T.F."/>
            <person name="Liu W."/>
            <person name="Song Y."/>
            <person name="Salvetti E."/>
            <person name="Wrobel A."/>
            <person name="Rasinkangas P."/>
            <person name="Parkhill J."/>
            <person name="Rea M.C."/>
            <person name="O'Sullivan O."/>
            <person name="Ritari J."/>
            <person name="Douillard F.P."/>
            <person name="Paul Ross R."/>
            <person name="Yang R."/>
            <person name="Briner A.E."/>
            <person name="Felis G.E."/>
            <person name="de Vos W.M."/>
            <person name="Barrangou R."/>
            <person name="Klaenhammer T.R."/>
            <person name="Caufield P.W."/>
            <person name="Cui Y."/>
            <person name="Zhang H."/>
            <person name="O'Toole P.W."/>
        </authorList>
    </citation>
    <scope>NUCLEOTIDE SEQUENCE [LARGE SCALE GENOMIC DNA]</scope>
    <source>
        <strain evidence="16 17">DSM 20190</strain>
    </source>
</reference>
<dbReference type="SMART" id="SM01005">
    <property type="entry name" value="Ala_racemase_C"/>
    <property type="match status" value="1"/>
</dbReference>
<keyword evidence="3 11" id="KW-0808">Transferase</keyword>
<feature type="active site" description="Proton acceptor; specific for D-alanine" evidence="12">
    <location>
        <position position="167"/>
    </location>
</feature>
<dbReference type="Pfam" id="PF00842">
    <property type="entry name" value="Ala_racemase_C"/>
    <property type="match status" value="1"/>
</dbReference>
<dbReference type="SUPFAM" id="SSF50621">
    <property type="entry name" value="Alanine racemase C-terminal domain-like"/>
    <property type="match status" value="1"/>
</dbReference>